<evidence type="ECO:0000256" key="1">
    <source>
        <dbReference type="SAM" id="MobiDB-lite"/>
    </source>
</evidence>
<protein>
    <submittedName>
        <fullName evidence="2">Uncharacterized protein</fullName>
    </submittedName>
</protein>
<dbReference type="AlphaFoldDB" id="L7VTL4"/>
<proteinExistence type="predicted"/>
<accession>L7VTL4</accession>
<sequence>MDLLLPPCDRSGQGIRSCRGFRFFRLQRRRQHRKRYEEGRPEPGQGGRRREHAPFTQSRAKSSRRRSEVAMERLAGPTIGLPSCAVVSESALRSPKRGRLSRARRRRSGRRG</sequence>
<reference evidence="2" key="1">
    <citation type="submission" date="2012-09" db="EMBL/GenBank/DDBJ databases">
        <title>Metagenomic Characterization of a Microbial Community in Wastewater Detects High Levels of Antibiotic Resistance.</title>
        <authorList>
            <person name="Abrams M."/>
            <person name="Caldwell A."/>
            <person name="Vandaei E."/>
            <person name="Lee W."/>
            <person name="Perrott J."/>
            <person name="Khan S.Y."/>
            <person name="Ta J."/>
            <person name="Romero D."/>
            <person name="Nguyen V."/>
            <person name="Pourmand N."/>
            <person name="Ouverney C.C."/>
        </authorList>
    </citation>
    <scope>NUCLEOTIDE SEQUENCE</scope>
</reference>
<organism evidence="2">
    <name type="scientific">uncultured bacterium A1Q1_fos_499</name>
    <dbReference type="NCBI Taxonomy" id="1256578"/>
    <lineage>
        <taxon>Bacteria</taxon>
        <taxon>environmental samples</taxon>
    </lineage>
</organism>
<name>L7VTL4_9BACT</name>
<evidence type="ECO:0000313" key="2">
    <source>
        <dbReference type="EMBL" id="AGC72482.1"/>
    </source>
</evidence>
<feature type="compositionally biased region" description="Basic residues" evidence="1">
    <location>
        <begin position="94"/>
        <end position="112"/>
    </location>
</feature>
<dbReference type="EMBL" id="JX649903">
    <property type="protein sequence ID" value="AGC72482.1"/>
    <property type="molecule type" value="Genomic_DNA"/>
</dbReference>
<feature type="region of interest" description="Disordered" evidence="1">
    <location>
        <begin position="29"/>
        <end position="112"/>
    </location>
</feature>